<proteinExistence type="predicted"/>
<evidence type="ECO:0000313" key="3">
    <source>
        <dbReference type="Proteomes" id="UP000282876"/>
    </source>
</evidence>
<reference evidence="2 3" key="1">
    <citation type="submission" date="2018-10" db="EMBL/GenBank/DDBJ databases">
        <title>Draft genome sequence of the microsporidian Tubulinosema ratisbonensis.</title>
        <authorList>
            <person name="Polonais V."/>
            <person name="Peyretaillade E."/>
            <person name="Niehus S."/>
            <person name="Wawrzyniak I."/>
            <person name="Franchet A."/>
            <person name="Gaspin C."/>
            <person name="Reichstadt M."/>
            <person name="Belser C."/>
            <person name="Labadie K."/>
            <person name="Delbac F."/>
            <person name="Ferrandon D."/>
        </authorList>
    </citation>
    <scope>NUCLEOTIDE SEQUENCE [LARGE SCALE GENOMIC DNA]</scope>
    <source>
        <strain evidence="2 3">Franzen</strain>
    </source>
</reference>
<dbReference type="Proteomes" id="UP000282876">
    <property type="component" value="Unassembled WGS sequence"/>
</dbReference>
<dbReference type="VEuPathDB" id="MicrosporidiaDB:TUBRATIS_003900"/>
<gene>
    <name evidence="2" type="ORF">TUBRATIS_003900</name>
</gene>
<evidence type="ECO:0000313" key="2">
    <source>
        <dbReference type="EMBL" id="RVD93081.1"/>
    </source>
</evidence>
<organism evidence="2 3">
    <name type="scientific">Tubulinosema ratisbonensis</name>
    <dbReference type="NCBI Taxonomy" id="291195"/>
    <lineage>
        <taxon>Eukaryota</taxon>
        <taxon>Fungi</taxon>
        <taxon>Fungi incertae sedis</taxon>
        <taxon>Microsporidia</taxon>
        <taxon>Tubulinosematoidea</taxon>
        <taxon>Tubulinosematidae</taxon>
        <taxon>Tubulinosema</taxon>
    </lineage>
</organism>
<keyword evidence="1" id="KW-0732">Signal</keyword>
<feature type="chain" id="PRO_5019317077" evidence="1">
    <location>
        <begin position="18"/>
        <end position="143"/>
    </location>
</feature>
<name>A0A437APB2_9MICR</name>
<comment type="caution">
    <text evidence="2">The sequence shown here is derived from an EMBL/GenBank/DDBJ whole genome shotgun (WGS) entry which is preliminary data.</text>
</comment>
<evidence type="ECO:0000256" key="1">
    <source>
        <dbReference type="SAM" id="SignalP"/>
    </source>
</evidence>
<dbReference type="AlphaFoldDB" id="A0A437APB2"/>
<feature type="signal peptide" evidence="1">
    <location>
        <begin position="1"/>
        <end position="17"/>
    </location>
</feature>
<protein>
    <submittedName>
        <fullName evidence="2">Uncharacterized protein</fullName>
    </submittedName>
</protein>
<dbReference type="EMBL" id="RCSS01000089">
    <property type="protein sequence ID" value="RVD93081.1"/>
    <property type="molecule type" value="Genomic_DNA"/>
</dbReference>
<keyword evidence="3" id="KW-1185">Reference proteome</keyword>
<sequence length="143" mass="17126">MFPLFLTFLVFAWQSEIEEKNICSSDKTNNQLNDPQQKTYTYRCFAKYKHNDTNQENLVFAFTLNKFNDEENQICDHFTRFQKELFDFTVIKFINNVQNLTKNLTFSNKELNDVIIKNLEITKSFIEVENDYRTNGKYDLLVC</sequence>
<accession>A0A437APB2</accession>